<sequence>MIEQFLDREPKQGYVCNEFVIEAWQAVTGEDLKQRLEDHLNGNTSFEQLSEPISPCLVLFSNSARSPTHIGLFYDCKVLHLAASGAQYVPLEMILGFKNREFYR</sequence>
<reference evidence="1 2" key="1">
    <citation type="submission" date="2019-03" db="EMBL/GenBank/DDBJ databases">
        <title>Genomic analyses of the natural microbiome of Caenorhabditis elegans.</title>
        <authorList>
            <person name="Samuel B."/>
        </authorList>
    </citation>
    <scope>NUCLEOTIDE SEQUENCE [LARGE SCALE GENOMIC DNA]</scope>
    <source>
        <strain evidence="1 2">JUb89</strain>
    </source>
</reference>
<dbReference type="EMBL" id="SLVJ01000025">
    <property type="protein sequence ID" value="TCM62295.1"/>
    <property type="molecule type" value="Genomic_DNA"/>
</dbReference>
<dbReference type="AlphaFoldDB" id="A0A4R1XKR3"/>
<dbReference type="Proteomes" id="UP000294963">
    <property type="component" value="Unassembled WGS sequence"/>
</dbReference>
<comment type="caution">
    <text evidence="1">The sequence shown here is derived from an EMBL/GenBank/DDBJ whole genome shotgun (WGS) entry which is preliminary data.</text>
</comment>
<evidence type="ECO:0008006" key="3">
    <source>
        <dbReference type="Google" id="ProtNLM"/>
    </source>
</evidence>
<evidence type="ECO:0000313" key="1">
    <source>
        <dbReference type="EMBL" id="TCM62295.1"/>
    </source>
</evidence>
<accession>A0A4R1XKR3</accession>
<gene>
    <name evidence="1" type="ORF">EC844_12523</name>
</gene>
<keyword evidence="2" id="KW-1185">Reference proteome</keyword>
<evidence type="ECO:0000313" key="2">
    <source>
        <dbReference type="Proteomes" id="UP000294963"/>
    </source>
</evidence>
<name>A0A4R1XKR3_ACICA</name>
<dbReference type="OrthoDB" id="6691095at2"/>
<organism evidence="1 2">
    <name type="scientific">Acinetobacter calcoaceticus</name>
    <dbReference type="NCBI Taxonomy" id="471"/>
    <lineage>
        <taxon>Bacteria</taxon>
        <taxon>Pseudomonadati</taxon>
        <taxon>Pseudomonadota</taxon>
        <taxon>Gammaproteobacteria</taxon>
        <taxon>Moraxellales</taxon>
        <taxon>Moraxellaceae</taxon>
        <taxon>Acinetobacter</taxon>
        <taxon>Acinetobacter calcoaceticus/baumannii complex</taxon>
    </lineage>
</organism>
<protein>
    <recommendedName>
        <fullName evidence="3">NlpC/P60 domain-containing protein</fullName>
    </recommendedName>
</protein>
<proteinExistence type="predicted"/>